<dbReference type="Gene3D" id="1.20.120.1530">
    <property type="match status" value="3"/>
</dbReference>
<dbReference type="SMART" id="SM00065">
    <property type="entry name" value="GAF"/>
    <property type="match status" value="1"/>
</dbReference>
<evidence type="ECO:0000259" key="13">
    <source>
        <dbReference type="PROSITE" id="PS50109"/>
    </source>
</evidence>
<dbReference type="PRINTS" id="PR00344">
    <property type="entry name" value="BCTRLSENSOR"/>
</dbReference>
<keyword evidence="5" id="KW-0808">Transferase</keyword>
<feature type="domain" description="HAMP" evidence="15">
    <location>
        <begin position="255"/>
        <end position="307"/>
    </location>
</feature>
<feature type="modified residue" description="4-aspartylphosphate" evidence="10">
    <location>
        <position position="1410"/>
    </location>
</feature>
<dbReference type="PANTHER" id="PTHR45339">
    <property type="entry name" value="HYBRID SIGNAL TRANSDUCTION HISTIDINE KINASE J"/>
    <property type="match status" value="1"/>
</dbReference>
<keyword evidence="4 10" id="KW-0597">Phosphoprotein</keyword>
<dbReference type="RefSeq" id="WP_345217889.1">
    <property type="nucleotide sequence ID" value="NZ_BAAAXE010000001.1"/>
</dbReference>
<dbReference type="SMART" id="SM00388">
    <property type="entry name" value="HisKA"/>
    <property type="match status" value="1"/>
</dbReference>
<dbReference type="SUPFAM" id="SSF47384">
    <property type="entry name" value="Homodimeric domain of signal transducing histidine kinase"/>
    <property type="match status" value="1"/>
</dbReference>
<dbReference type="InterPro" id="IPR029016">
    <property type="entry name" value="GAF-like_dom_sf"/>
</dbReference>
<name>A0ABV5P7G1_STRCM</name>
<feature type="region of interest" description="Disordered" evidence="12">
    <location>
        <begin position="1"/>
        <end position="143"/>
    </location>
</feature>
<dbReference type="SUPFAM" id="SSF55874">
    <property type="entry name" value="ATPase domain of HSP90 chaperone/DNA topoisomerase II/histidine kinase"/>
    <property type="match status" value="1"/>
</dbReference>
<keyword evidence="11" id="KW-0175">Coiled coil</keyword>
<dbReference type="PANTHER" id="PTHR45339:SF1">
    <property type="entry name" value="HYBRID SIGNAL TRANSDUCTION HISTIDINE KINASE J"/>
    <property type="match status" value="1"/>
</dbReference>
<evidence type="ECO:0000313" key="17">
    <source>
        <dbReference type="Proteomes" id="UP001589718"/>
    </source>
</evidence>
<proteinExistence type="predicted"/>
<dbReference type="SUPFAM" id="SSF58104">
    <property type="entry name" value="Methyl-accepting chemotaxis protein (MCP) signaling domain"/>
    <property type="match status" value="3"/>
</dbReference>
<keyword evidence="6" id="KW-0812">Transmembrane</keyword>
<comment type="catalytic activity">
    <reaction evidence="1">
        <text>ATP + protein L-histidine = ADP + protein N-phospho-L-histidine.</text>
        <dbReference type="EC" id="2.7.13.3"/>
    </reaction>
</comment>
<gene>
    <name evidence="16" type="ORF">ACFFTU_03815</name>
</gene>
<evidence type="ECO:0000256" key="7">
    <source>
        <dbReference type="ARBA" id="ARBA00022777"/>
    </source>
</evidence>
<dbReference type="InterPro" id="IPR011006">
    <property type="entry name" value="CheY-like_superfamily"/>
</dbReference>
<feature type="compositionally biased region" description="Low complexity" evidence="12">
    <location>
        <begin position="112"/>
        <end position="129"/>
    </location>
</feature>
<keyword evidence="8" id="KW-0472">Membrane</keyword>
<dbReference type="Gene3D" id="1.10.8.500">
    <property type="entry name" value="HAMP domain in histidine kinase"/>
    <property type="match status" value="1"/>
</dbReference>
<feature type="domain" description="HAMP" evidence="15">
    <location>
        <begin position="347"/>
        <end position="399"/>
    </location>
</feature>
<comment type="subcellular location">
    <subcellularLocation>
        <location evidence="2">Cell membrane</location>
    </subcellularLocation>
</comment>
<dbReference type="Pfam" id="PF00672">
    <property type="entry name" value="HAMP"/>
    <property type="match status" value="6"/>
</dbReference>
<evidence type="ECO:0000256" key="11">
    <source>
        <dbReference type="SAM" id="Coils"/>
    </source>
</evidence>
<evidence type="ECO:0000256" key="5">
    <source>
        <dbReference type="ARBA" id="ARBA00022679"/>
    </source>
</evidence>
<dbReference type="CDD" id="cd17546">
    <property type="entry name" value="REC_hyHK_CKI1_RcsC-like"/>
    <property type="match status" value="1"/>
</dbReference>
<keyword evidence="7" id="KW-0418">Kinase</keyword>
<dbReference type="InterPro" id="IPR004358">
    <property type="entry name" value="Sig_transdc_His_kin-like_C"/>
</dbReference>
<evidence type="ECO:0000259" key="14">
    <source>
        <dbReference type="PROSITE" id="PS50110"/>
    </source>
</evidence>
<keyword evidence="9" id="KW-0902">Two-component regulatory system</keyword>
<dbReference type="InterPro" id="IPR001789">
    <property type="entry name" value="Sig_transdc_resp-reg_receiver"/>
</dbReference>
<dbReference type="Gene3D" id="3.40.50.2300">
    <property type="match status" value="1"/>
</dbReference>
<feature type="compositionally biased region" description="Low complexity" evidence="12">
    <location>
        <begin position="69"/>
        <end position="94"/>
    </location>
</feature>
<evidence type="ECO:0000259" key="15">
    <source>
        <dbReference type="PROSITE" id="PS50885"/>
    </source>
</evidence>
<feature type="coiled-coil region" evidence="11">
    <location>
        <begin position="849"/>
        <end position="918"/>
    </location>
</feature>
<sequence length="1479" mass="155901">MGTTGSETGGRPDAAATADGVDAASQLAGAQAPPSGTADDAADATSGTAPDAVGATPDMAGATSGAVDAASGATRTTSRAGSAGPAASGVGDSSLTGVSPAPRAPRAKTTRSRTGTGTETGTGTASAKPRAARRTPAKAKAAGVTTVPVPVLPNGHSPHSDGSVGEPELRQLLAGLTAVRDGDFGTRLPDDRDGLLGEIAQVFNGMVDQLSLFTSEVTRVAREVGTDGRLGGQAEVPGVDGTWKDLTDSVNAMAGNLTTQVRDIAQVATAVAKGDLTRKIDVDAQGEIHELKNTINTMVDQLSSFADEVTRVAREVGTEGRLGGQADVQGVSGTWKDLTESVNVMANNLTSQVRNIAQVTTAVAKGDLSQKIRVDARGEILELKETINTMVDQLSAFADEVTRVAREVGTEGNLGGQATVRGVSGTWKDLTDNVNVMASNLTGQVRSIAQVATAVAKGDLSQKINVEAKGEVAALAGVINTMVTTLSAFADEVTRVAREVGTEGILGGQAHVPHVAGTWKDLTDNVNSMANNLTGQVRNIAQVTTAVAQGDLTRKIDVDARGEILELKTTINTMVDQLSSFAAEVTRVAREVGSEGRLGGQAEVEGVSGTWKRLTENVNELAGNLTRQVRAIAEVTSAVAEGDLTRSITVDASGEVSELKDNINSMVESLRETTRANQEQDWLKTNLARISGLMQGQRDLTVVAELIMDELTPLVGAQYGAFYLAHDTGRHPELELIGWYGHFMSSQDRPVRFELGQSLVGQVARSRRTIAVDELPSGYVTVSSGLGSADARSLLVLPIAVEGQVLGVIELASVGGFTPVHRDFLEQLMETVGVNVNTIVANARTDELLGESQRLAAELQSRSEELQSQQEELQHSNAELEEKAALLASQNRDIEAKNLEIEQARQELEDRAQQLSIASKYKSEFLANMSHELRTPLNSLLILAQLLAQNPTRNLSAKQVEYAGVIHSAGSDLLQLINDILDLSKVEAGKMDVNPEPVGLRKLLDYVEATFRPMTAQKGLDFRISVAPGAPAELVTDDSRLRQVLRNLLSNAVKFTEAGAVELRIDPAVGADLPPLVRPHGPAVAFRVMDTGIGIAEQQLEAIFGAFQQADGTTSRKYGGTGLGLSISREMAHLLGGAIQVSSAPGEGSTFTLYIPVARFESPSAYADPADKERETASPGVPSPAVPAQQRRLLVIEDRPRGLLSLVAESAVSELGDGSLPDARGPVHVRTAVGPEEAAAALASDPCHCVVIGLDMPDGSAMRLLAALDGDPALRQVPVLAHHTRPLEASHERQILEWSRSKPLELLPSLDELRERIALHLTAERPADVLPLVRPAVLPAEVPRQAEPAPDGGLDLSGRVVLVVDDDARNVYALTGILELHGMRVLHADNGRKGLEVLALHGGVELILMDVMMPEMDGYAATAAIRAMPEHADLPIIAVTAKAMEGDRDKCLAAGASDYITKPVDAGDLVSRMRTWLAR</sequence>
<dbReference type="PROSITE" id="PS50110">
    <property type="entry name" value="RESPONSE_REGULATORY"/>
    <property type="match status" value="1"/>
</dbReference>
<accession>A0ABV5P7G1</accession>
<dbReference type="SUPFAM" id="SSF52172">
    <property type="entry name" value="CheY-like"/>
    <property type="match status" value="1"/>
</dbReference>
<dbReference type="PROSITE" id="PS50885">
    <property type="entry name" value="HAMP"/>
    <property type="match status" value="6"/>
</dbReference>
<comment type="caution">
    <text evidence="16">The sequence shown here is derived from an EMBL/GenBank/DDBJ whole genome shotgun (WGS) entry which is preliminary data.</text>
</comment>
<evidence type="ECO:0000256" key="1">
    <source>
        <dbReference type="ARBA" id="ARBA00000085"/>
    </source>
</evidence>
<dbReference type="Pfam" id="PF13185">
    <property type="entry name" value="GAF_2"/>
    <property type="match status" value="1"/>
</dbReference>
<evidence type="ECO:0000256" key="4">
    <source>
        <dbReference type="ARBA" id="ARBA00022553"/>
    </source>
</evidence>
<dbReference type="Pfam" id="PF00512">
    <property type="entry name" value="HisKA"/>
    <property type="match status" value="1"/>
</dbReference>
<dbReference type="InterPro" id="IPR003660">
    <property type="entry name" value="HAMP_dom"/>
</dbReference>
<dbReference type="InterPro" id="IPR036890">
    <property type="entry name" value="HATPase_C_sf"/>
</dbReference>
<dbReference type="Pfam" id="PF02518">
    <property type="entry name" value="HATPase_c"/>
    <property type="match status" value="1"/>
</dbReference>
<reference evidence="16 17" key="1">
    <citation type="submission" date="2024-09" db="EMBL/GenBank/DDBJ databases">
        <authorList>
            <person name="Sun Q."/>
            <person name="Mori K."/>
        </authorList>
    </citation>
    <scope>NUCLEOTIDE SEQUENCE [LARGE SCALE GENOMIC DNA]</scope>
    <source>
        <strain evidence="16 17">JCM 4362</strain>
    </source>
</reference>
<dbReference type="InterPro" id="IPR036097">
    <property type="entry name" value="HisK_dim/P_sf"/>
</dbReference>
<feature type="domain" description="Histidine kinase" evidence="13">
    <location>
        <begin position="928"/>
        <end position="1159"/>
    </location>
</feature>
<dbReference type="CDD" id="cd06225">
    <property type="entry name" value="HAMP"/>
    <property type="match status" value="6"/>
</dbReference>
<feature type="domain" description="HAMP" evidence="15">
    <location>
        <begin position="169"/>
        <end position="215"/>
    </location>
</feature>
<evidence type="ECO:0000256" key="2">
    <source>
        <dbReference type="ARBA" id="ARBA00004236"/>
    </source>
</evidence>
<dbReference type="SUPFAM" id="SSF55781">
    <property type="entry name" value="GAF domain-like"/>
    <property type="match status" value="1"/>
</dbReference>
<evidence type="ECO:0000256" key="3">
    <source>
        <dbReference type="ARBA" id="ARBA00012438"/>
    </source>
</evidence>
<feature type="compositionally biased region" description="Low complexity" evidence="12">
    <location>
        <begin position="32"/>
        <end position="52"/>
    </location>
</feature>
<feature type="domain" description="HAMP" evidence="15">
    <location>
        <begin position="623"/>
        <end position="675"/>
    </location>
</feature>
<feature type="domain" description="HAMP" evidence="15">
    <location>
        <begin position="439"/>
        <end position="491"/>
    </location>
</feature>
<dbReference type="Pfam" id="PF00072">
    <property type="entry name" value="Response_reg"/>
    <property type="match status" value="1"/>
</dbReference>
<dbReference type="CDD" id="cd16922">
    <property type="entry name" value="HATPase_EvgS-ArcB-TorS-like"/>
    <property type="match status" value="1"/>
</dbReference>
<dbReference type="InterPro" id="IPR003661">
    <property type="entry name" value="HisK_dim/P_dom"/>
</dbReference>
<feature type="domain" description="HAMP" evidence="15">
    <location>
        <begin position="531"/>
        <end position="583"/>
    </location>
</feature>
<keyword evidence="17" id="KW-1185">Reference proteome</keyword>
<dbReference type="PROSITE" id="PS50109">
    <property type="entry name" value="HIS_KIN"/>
    <property type="match status" value="1"/>
</dbReference>
<dbReference type="SMART" id="SM00448">
    <property type="entry name" value="REC"/>
    <property type="match status" value="1"/>
</dbReference>
<evidence type="ECO:0000256" key="12">
    <source>
        <dbReference type="SAM" id="MobiDB-lite"/>
    </source>
</evidence>
<dbReference type="InterPro" id="IPR005467">
    <property type="entry name" value="His_kinase_dom"/>
</dbReference>
<dbReference type="EC" id="2.7.13.3" evidence="3"/>
<feature type="region of interest" description="Disordered" evidence="12">
    <location>
        <begin position="1167"/>
        <end position="1186"/>
    </location>
</feature>
<keyword evidence="8" id="KW-1133">Transmembrane helix</keyword>
<dbReference type="InterPro" id="IPR003594">
    <property type="entry name" value="HATPase_dom"/>
</dbReference>
<evidence type="ECO:0000256" key="8">
    <source>
        <dbReference type="ARBA" id="ARBA00022989"/>
    </source>
</evidence>
<dbReference type="InterPro" id="IPR003018">
    <property type="entry name" value="GAF"/>
</dbReference>
<dbReference type="Gene3D" id="3.30.450.40">
    <property type="match status" value="1"/>
</dbReference>
<evidence type="ECO:0000313" key="16">
    <source>
        <dbReference type="EMBL" id="MFB9519079.1"/>
    </source>
</evidence>
<organism evidence="16 17">
    <name type="scientific">Streptomyces cremeus</name>
    <dbReference type="NCBI Taxonomy" id="66881"/>
    <lineage>
        <taxon>Bacteria</taxon>
        <taxon>Bacillati</taxon>
        <taxon>Actinomycetota</taxon>
        <taxon>Actinomycetes</taxon>
        <taxon>Kitasatosporales</taxon>
        <taxon>Streptomycetaceae</taxon>
        <taxon>Streptomyces</taxon>
    </lineage>
</organism>
<evidence type="ECO:0000256" key="6">
    <source>
        <dbReference type="ARBA" id="ARBA00022692"/>
    </source>
</evidence>
<protein>
    <recommendedName>
        <fullName evidence="3">histidine kinase</fullName>
        <ecNumber evidence="3">2.7.13.3</ecNumber>
    </recommendedName>
</protein>
<dbReference type="Gene3D" id="1.10.287.130">
    <property type="match status" value="1"/>
</dbReference>
<dbReference type="Gene3D" id="3.30.565.10">
    <property type="entry name" value="Histidine kinase-like ATPase, C-terminal domain"/>
    <property type="match status" value="1"/>
</dbReference>
<dbReference type="SMART" id="SM00304">
    <property type="entry name" value="HAMP"/>
    <property type="match status" value="6"/>
</dbReference>
<feature type="compositionally biased region" description="Low complexity" evidence="12">
    <location>
        <begin position="13"/>
        <end position="24"/>
    </location>
</feature>
<dbReference type="Proteomes" id="UP001589718">
    <property type="component" value="Unassembled WGS sequence"/>
</dbReference>
<feature type="domain" description="Response regulatory" evidence="14">
    <location>
        <begin position="1360"/>
        <end position="1477"/>
    </location>
</feature>
<dbReference type="SMART" id="SM00387">
    <property type="entry name" value="HATPase_c"/>
    <property type="match status" value="1"/>
</dbReference>
<dbReference type="EMBL" id="JBHMCR010000002">
    <property type="protein sequence ID" value="MFB9519079.1"/>
    <property type="molecule type" value="Genomic_DNA"/>
</dbReference>
<dbReference type="CDD" id="cd00082">
    <property type="entry name" value="HisKA"/>
    <property type="match status" value="1"/>
</dbReference>
<evidence type="ECO:0000256" key="9">
    <source>
        <dbReference type="ARBA" id="ARBA00023012"/>
    </source>
</evidence>
<evidence type="ECO:0000256" key="10">
    <source>
        <dbReference type="PROSITE-ProRule" id="PRU00169"/>
    </source>
</evidence>